<dbReference type="KEGG" id="aqu:109588834"/>
<feature type="compositionally biased region" description="Basic and acidic residues" evidence="1">
    <location>
        <begin position="259"/>
        <end position="278"/>
    </location>
</feature>
<feature type="compositionally biased region" description="Basic and acidic residues" evidence="1">
    <location>
        <begin position="60"/>
        <end position="69"/>
    </location>
</feature>
<accession>A0AAN0JUD8</accession>
<reference evidence="3" key="1">
    <citation type="journal article" date="2010" name="Nature">
        <title>The Amphimedon queenslandica genome and the evolution of animal complexity.</title>
        <authorList>
            <person name="Srivastava M."/>
            <person name="Simakov O."/>
            <person name="Chapman J."/>
            <person name="Fahey B."/>
            <person name="Gauthier M.E."/>
            <person name="Mitros T."/>
            <person name="Richards G.S."/>
            <person name="Conaco C."/>
            <person name="Dacre M."/>
            <person name="Hellsten U."/>
            <person name="Larroux C."/>
            <person name="Putnam N.H."/>
            <person name="Stanke M."/>
            <person name="Adamska M."/>
            <person name="Darling A."/>
            <person name="Degnan S.M."/>
            <person name="Oakley T.H."/>
            <person name="Plachetzki D.C."/>
            <person name="Zhai Y."/>
            <person name="Adamski M."/>
            <person name="Calcino A."/>
            <person name="Cummins S.F."/>
            <person name="Goodstein D.M."/>
            <person name="Harris C."/>
            <person name="Jackson D.J."/>
            <person name="Leys S.P."/>
            <person name="Shu S."/>
            <person name="Woodcroft B.J."/>
            <person name="Vervoort M."/>
            <person name="Kosik K.S."/>
            <person name="Manning G."/>
            <person name="Degnan B.M."/>
            <person name="Rokhsar D.S."/>
        </authorList>
    </citation>
    <scope>NUCLEOTIDE SEQUENCE [LARGE SCALE GENOMIC DNA]</scope>
</reference>
<feature type="compositionally biased region" description="Basic and acidic residues" evidence="1">
    <location>
        <begin position="138"/>
        <end position="152"/>
    </location>
</feature>
<keyword evidence="3" id="KW-1185">Reference proteome</keyword>
<organism evidence="2 3">
    <name type="scientific">Amphimedon queenslandica</name>
    <name type="common">Sponge</name>
    <dbReference type="NCBI Taxonomy" id="400682"/>
    <lineage>
        <taxon>Eukaryota</taxon>
        <taxon>Metazoa</taxon>
        <taxon>Porifera</taxon>
        <taxon>Demospongiae</taxon>
        <taxon>Heteroscleromorpha</taxon>
        <taxon>Haplosclerida</taxon>
        <taxon>Niphatidae</taxon>
        <taxon>Amphimedon</taxon>
    </lineage>
</organism>
<sequence length="278" mass="32101">MTKDQYDQQKIEQIRKEAERQKDLSKKSFKMFKKRCAAGSHTSSTLAPLKPKAPTQPVEFHFKTDERFKNTPTSHASSSNESPFPNNLRVNDKPEYIPNDPSERKPSTPRAPTKPKPFKFQTETRIRSRGITPPTDKFVSRAEFTEKYEKGTPPRFRMKRPRRSLSSERDYYSTRVTVAVTPKLTARHRSRSPHVMSTAEKEERMMEEFKKNQFKARPVPPNLFKGTDQCTAGVPQVSTLNKIPLTTPVSPNITKPAASKRDFCDEEKEQQPQEKKFK</sequence>
<dbReference type="RefSeq" id="XP_019860506.1">
    <property type="nucleotide sequence ID" value="XM_020004947.1"/>
</dbReference>
<dbReference type="GeneID" id="109588834"/>
<name>A0AAN0JUD8_AMPQE</name>
<evidence type="ECO:0000256" key="1">
    <source>
        <dbReference type="SAM" id="MobiDB-lite"/>
    </source>
</evidence>
<evidence type="ECO:0000313" key="2">
    <source>
        <dbReference type="EnsemblMetazoa" id="XP_019860506.1"/>
    </source>
</evidence>
<protein>
    <recommendedName>
        <fullName evidence="4">TPX2 C-terminal domain-containing protein</fullName>
    </recommendedName>
</protein>
<dbReference type="AlphaFoldDB" id="A0AAN0JUD8"/>
<feature type="region of interest" description="Disordered" evidence="1">
    <location>
        <begin position="242"/>
        <end position="278"/>
    </location>
</feature>
<evidence type="ECO:0000313" key="3">
    <source>
        <dbReference type="Proteomes" id="UP000007879"/>
    </source>
</evidence>
<reference evidence="2" key="2">
    <citation type="submission" date="2024-06" db="UniProtKB">
        <authorList>
            <consortium name="EnsemblMetazoa"/>
        </authorList>
    </citation>
    <scope>IDENTIFICATION</scope>
</reference>
<evidence type="ECO:0008006" key="4">
    <source>
        <dbReference type="Google" id="ProtNLM"/>
    </source>
</evidence>
<dbReference type="EnsemblMetazoa" id="XM_020004947.1">
    <property type="protein sequence ID" value="XP_019860506.1"/>
    <property type="gene ID" value="LOC109588834"/>
</dbReference>
<feature type="compositionally biased region" description="Basic and acidic residues" evidence="1">
    <location>
        <begin position="90"/>
        <end position="106"/>
    </location>
</feature>
<feature type="region of interest" description="Disordered" evidence="1">
    <location>
        <begin position="34"/>
        <end position="169"/>
    </location>
</feature>
<dbReference type="Proteomes" id="UP000007879">
    <property type="component" value="Unassembled WGS sequence"/>
</dbReference>
<feature type="region of interest" description="Disordered" evidence="1">
    <location>
        <begin position="183"/>
        <end position="206"/>
    </location>
</feature>
<feature type="compositionally biased region" description="Polar residues" evidence="1">
    <location>
        <begin position="70"/>
        <end position="89"/>
    </location>
</feature>
<proteinExistence type="predicted"/>